<feature type="compositionally biased region" description="Basic and acidic residues" evidence="1">
    <location>
        <begin position="36"/>
        <end position="46"/>
    </location>
</feature>
<name>A0A7R8WBG4_9CRUS</name>
<evidence type="ECO:0000313" key="2">
    <source>
        <dbReference type="EMBL" id="CAD7226041.1"/>
    </source>
</evidence>
<evidence type="ECO:0000256" key="1">
    <source>
        <dbReference type="SAM" id="MobiDB-lite"/>
    </source>
</evidence>
<gene>
    <name evidence="2" type="ORF">CTOB1V02_LOCUS3967</name>
</gene>
<protein>
    <submittedName>
        <fullName evidence="2">Uncharacterized protein</fullName>
    </submittedName>
</protein>
<accession>A0A7R8WBG4</accession>
<feature type="region of interest" description="Disordered" evidence="1">
    <location>
        <begin position="33"/>
        <end position="116"/>
    </location>
</feature>
<organism evidence="2">
    <name type="scientific">Cyprideis torosa</name>
    <dbReference type="NCBI Taxonomy" id="163714"/>
    <lineage>
        <taxon>Eukaryota</taxon>
        <taxon>Metazoa</taxon>
        <taxon>Ecdysozoa</taxon>
        <taxon>Arthropoda</taxon>
        <taxon>Crustacea</taxon>
        <taxon>Oligostraca</taxon>
        <taxon>Ostracoda</taxon>
        <taxon>Podocopa</taxon>
        <taxon>Podocopida</taxon>
        <taxon>Cytherocopina</taxon>
        <taxon>Cytheroidea</taxon>
        <taxon>Cytherideidae</taxon>
        <taxon>Cyprideis</taxon>
    </lineage>
</organism>
<sequence>MLSLLLDCRAGLMCLQLRYQRGTTEATAVLYYPDRPTPRERVEGSAEVRPAVVEEAEEGAQEEGTNDGVTDSEGDEEAPAMSSEPARKRRRLLPSQDDAVTPPRQLTPSSEEESED</sequence>
<proteinExistence type="predicted"/>
<dbReference type="EMBL" id="OB660728">
    <property type="protein sequence ID" value="CAD7226041.1"/>
    <property type="molecule type" value="Genomic_DNA"/>
</dbReference>
<reference evidence="2" key="1">
    <citation type="submission" date="2020-11" db="EMBL/GenBank/DDBJ databases">
        <authorList>
            <person name="Tran Van P."/>
        </authorList>
    </citation>
    <scope>NUCLEOTIDE SEQUENCE</scope>
</reference>
<dbReference type="AlphaFoldDB" id="A0A7R8WBG4"/>
<feature type="compositionally biased region" description="Acidic residues" evidence="1">
    <location>
        <begin position="54"/>
        <end position="78"/>
    </location>
</feature>